<evidence type="ECO:0000313" key="2">
    <source>
        <dbReference type="Proteomes" id="UP000467428"/>
    </source>
</evidence>
<reference evidence="1 2" key="1">
    <citation type="journal article" date="2019" name="Emerg. Microbes Infect.">
        <title>Comprehensive subspecies identification of 175 nontuberculous mycobacteria species based on 7547 genomic profiles.</title>
        <authorList>
            <person name="Matsumoto Y."/>
            <person name="Kinjo T."/>
            <person name="Motooka D."/>
            <person name="Nabeya D."/>
            <person name="Jung N."/>
            <person name="Uechi K."/>
            <person name="Horii T."/>
            <person name="Iida T."/>
            <person name="Fujita J."/>
            <person name="Nakamura S."/>
        </authorList>
    </citation>
    <scope>NUCLEOTIDE SEQUENCE [LARGE SCALE GENOMIC DNA]</scope>
    <source>
        <strain evidence="1 2">JCM 18538</strain>
    </source>
</reference>
<name>A0A7I7S2Q4_9MYCO</name>
<evidence type="ECO:0008006" key="3">
    <source>
        <dbReference type="Google" id="ProtNLM"/>
    </source>
</evidence>
<dbReference type="EMBL" id="AP022593">
    <property type="protein sequence ID" value="BBY51172.1"/>
    <property type="molecule type" value="Genomic_DNA"/>
</dbReference>
<evidence type="ECO:0000313" key="1">
    <source>
        <dbReference type="EMBL" id="BBY51172.1"/>
    </source>
</evidence>
<dbReference type="Proteomes" id="UP000467428">
    <property type="component" value="Chromosome"/>
</dbReference>
<proteinExistence type="predicted"/>
<sequence>MASSLRVDPSALCASAATDAKVACFMSELPVAQSMTRAAGDLADLRSGSACRFVGDVLDGAARGLTDELSTHSERLVAAAQRYRRGDEDLGRRLGMTDCHSMTPP</sequence>
<geneLocation type="plasmid" evidence="2">
    <name>pjcm18538 dna</name>
</geneLocation>
<organism evidence="1 2">
    <name type="scientific">Mycolicibacterium arabiense</name>
    <dbReference type="NCBI Taxonomy" id="1286181"/>
    <lineage>
        <taxon>Bacteria</taxon>
        <taxon>Bacillati</taxon>
        <taxon>Actinomycetota</taxon>
        <taxon>Actinomycetes</taxon>
        <taxon>Mycobacteriales</taxon>
        <taxon>Mycobacteriaceae</taxon>
        <taxon>Mycolicibacterium</taxon>
    </lineage>
</organism>
<dbReference type="KEGG" id="marz:MARA_46400"/>
<dbReference type="AlphaFoldDB" id="A0A7I7S2Q4"/>
<accession>A0A7I7S2Q4</accession>
<dbReference type="RefSeq" id="WP_163921324.1">
    <property type="nucleotide sequence ID" value="NZ_JACKVD010000017.1"/>
</dbReference>
<keyword evidence="2" id="KW-1185">Reference proteome</keyword>
<protein>
    <recommendedName>
        <fullName evidence="3">ESX-1 secretion-associated protein</fullName>
    </recommendedName>
</protein>
<gene>
    <name evidence="1" type="ORF">MARA_46400</name>
</gene>